<accession>A0AAN7WNT5</accession>
<dbReference type="InterPro" id="IPR005645">
    <property type="entry name" value="FSH-like_dom"/>
</dbReference>
<dbReference type="AlphaFoldDB" id="A0AAN7WNT5"/>
<evidence type="ECO:0000313" key="3">
    <source>
        <dbReference type="EMBL" id="KAK5779967.1"/>
    </source>
</evidence>
<evidence type="ECO:0000256" key="1">
    <source>
        <dbReference type="ARBA" id="ARBA00022801"/>
    </source>
</evidence>
<dbReference type="Gene3D" id="3.40.50.1820">
    <property type="entry name" value="alpha/beta hydrolase"/>
    <property type="match status" value="1"/>
</dbReference>
<proteinExistence type="predicted"/>
<reference evidence="4" key="1">
    <citation type="submission" date="2023-07" db="EMBL/GenBank/DDBJ databases">
        <title>A draft genome of Kazachstania heterogenica Y-27499.</title>
        <authorList>
            <person name="Donic C."/>
            <person name="Kralova J.S."/>
            <person name="Fidel L."/>
            <person name="Ben-Dor S."/>
            <person name="Jung S."/>
        </authorList>
    </citation>
    <scope>NUCLEOTIDE SEQUENCE [LARGE SCALE GENOMIC DNA]</scope>
    <source>
        <strain evidence="4">Y27499</strain>
    </source>
</reference>
<dbReference type="InterPro" id="IPR050593">
    <property type="entry name" value="LovG"/>
</dbReference>
<dbReference type="Pfam" id="PF03959">
    <property type="entry name" value="FSH1"/>
    <property type="match status" value="1"/>
</dbReference>
<sequence>MTMDTTKKILMLHGFVQSDKIFRQKTGGLRKSLKKMGYELYFPCGPEIVDKSTLVHGNANTNNDESKETIDKNNVARWFNTNIDNDTSELYGWWVRTGSGKKAILEYDIPQNTFNYLHDYIIENGPFDGIIGFSQGAGLGGYITMDINNILNLDSKQQPPLKFFISFSGFRLEPEKYQAPYEKINNKDNHVPASLHVQGELDTVVSEARVMKLYNTWPEDKRTLLKHPGSHFIPNSKPFVTQVCNWIHYIEQSNSTNLKNNDKKAINLEIKRDVRESSKNTLDDDLLDMMNSIGAL</sequence>
<dbReference type="GO" id="GO:0005634">
    <property type="term" value="C:nucleus"/>
    <property type="evidence" value="ECO:0007669"/>
    <property type="project" value="TreeGrafter"/>
</dbReference>
<dbReference type="EMBL" id="JAWIZZ010000045">
    <property type="protein sequence ID" value="KAK5779967.1"/>
    <property type="molecule type" value="Genomic_DNA"/>
</dbReference>
<keyword evidence="4" id="KW-1185">Reference proteome</keyword>
<organism evidence="3 4">
    <name type="scientific">Arxiozyma heterogenica</name>
    <dbReference type="NCBI Taxonomy" id="278026"/>
    <lineage>
        <taxon>Eukaryota</taxon>
        <taxon>Fungi</taxon>
        <taxon>Dikarya</taxon>
        <taxon>Ascomycota</taxon>
        <taxon>Saccharomycotina</taxon>
        <taxon>Saccharomycetes</taxon>
        <taxon>Saccharomycetales</taxon>
        <taxon>Saccharomycetaceae</taxon>
        <taxon>Arxiozyma</taxon>
    </lineage>
</organism>
<evidence type="ECO:0000313" key="4">
    <source>
        <dbReference type="Proteomes" id="UP001306508"/>
    </source>
</evidence>
<dbReference type="GO" id="GO:0016787">
    <property type="term" value="F:hydrolase activity"/>
    <property type="evidence" value="ECO:0007669"/>
    <property type="project" value="UniProtKB-KW"/>
</dbReference>
<dbReference type="GO" id="GO:0005737">
    <property type="term" value="C:cytoplasm"/>
    <property type="evidence" value="ECO:0007669"/>
    <property type="project" value="TreeGrafter"/>
</dbReference>
<feature type="domain" description="Serine hydrolase" evidence="2">
    <location>
        <begin position="3"/>
        <end position="243"/>
    </location>
</feature>
<dbReference type="PANTHER" id="PTHR48070:SF6">
    <property type="entry name" value="ESTERASE OVCA2"/>
    <property type="match status" value="1"/>
</dbReference>
<dbReference type="Proteomes" id="UP001306508">
    <property type="component" value="Unassembled WGS sequence"/>
</dbReference>
<dbReference type="InterPro" id="IPR029058">
    <property type="entry name" value="AB_hydrolase_fold"/>
</dbReference>
<name>A0AAN7WNT5_9SACH</name>
<dbReference type="SUPFAM" id="SSF53474">
    <property type="entry name" value="alpha/beta-Hydrolases"/>
    <property type="match status" value="1"/>
</dbReference>
<comment type="caution">
    <text evidence="3">The sequence shown here is derived from an EMBL/GenBank/DDBJ whole genome shotgun (WGS) entry which is preliminary data.</text>
</comment>
<evidence type="ECO:0000259" key="2">
    <source>
        <dbReference type="Pfam" id="PF03959"/>
    </source>
</evidence>
<protein>
    <recommendedName>
        <fullName evidence="2">Serine hydrolase domain-containing protein</fullName>
    </recommendedName>
</protein>
<gene>
    <name evidence="3" type="ORF">RI543_002507</name>
</gene>
<dbReference type="PANTHER" id="PTHR48070">
    <property type="entry name" value="ESTERASE OVCA2"/>
    <property type="match status" value="1"/>
</dbReference>
<keyword evidence="1" id="KW-0378">Hydrolase</keyword>